<dbReference type="CDD" id="cd08662">
    <property type="entry name" value="M13"/>
    <property type="match status" value="1"/>
</dbReference>
<dbReference type="Gene3D" id="3.40.390.10">
    <property type="entry name" value="Collagenase (Catalytic Domain)"/>
    <property type="match status" value="1"/>
</dbReference>
<keyword evidence="4" id="KW-0479">Metal-binding</keyword>
<keyword evidence="7" id="KW-0482">Metalloprotease</keyword>
<accession>A0A7Z2ZJ21</accession>
<dbReference type="InterPro" id="IPR018497">
    <property type="entry name" value="Peptidase_M13_C"/>
</dbReference>
<dbReference type="InterPro" id="IPR024079">
    <property type="entry name" value="MetalloPept_cat_dom_sf"/>
</dbReference>
<dbReference type="InterPro" id="IPR042089">
    <property type="entry name" value="Peptidase_M13_dom_2"/>
</dbReference>
<name>A0A7Z2ZJ21_XANCA</name>
<keyword evidence="3" id="KW-0645">Protease</keyword>
<sequence length="697" mass="77200">MTMSNKAPLALAILLSLTGCQQGGDQSHGATPATAPASAAAAPATPALDIGELDPHADACQDLNAFANGKTLAKGIPQDEVGIGTSFDIYNASYRDQHAIAEALLKSRPADGSIEQLVRTFYASGMDEATIQRLGITPIQQRLDAIDTLKNADDVARFITQRHAQGAGVLFQFMARPQLQDVSKMVAYASVERMTLPAKNYYVDPQYAAIRNAYLAYVKQSFVLAGTPAEQAAVQARQVLQLESRLAAALLTPAEQRDPHKMYHWFTTAQANALTPHFAWDRFMAAQGVAAEPGLAVSQPAFFKALDGLLASAPMSQWRAYLRFRAIDDAAPALSRPFADNYFDFHSRTLQGQKVAPPRWKQVINALNTTIAEAMGQLYVAREFSPASKQDALALVENVRAAMKRRIEGADWMRPTTRATALEKLATMLPKIGYPDTWRDWSGLQLESDGYLRNIERAHAFNHRAEMAKIGKPTDRKRWGEVFPQTVNAYYDPTDNSIYFPAVILQRPLFDKTADAALNYGGIGGFIGHEISHGFDDQGRQFDAIGNNRNWWQPADRAAFQARADTIKQQVSRYVPLKDRPDLHVNGELVLGESIADYTGVTIAYDALMLELKKHPDRRKTIDGYTPEQRFFINWARLFRNAFREEVQVLSLNSDPHPPSVVRVNAGPSNMPQYAKAFACKAGEAMVRSDQERAQVW</sequence>
<evidence type="ECO:0000256" key="2">
    <source>
        <dbReference type="ARBA" id="ARBA00007357"/>
    </source>
</evidence>
<organism evidence="10 11">
    <name type="scientific">Xanthomonas campestris pv. badrii</name>
    <dbReference type="NCBI Taxonomy" id="149696"/>
    <lineage>
        <taxon>Bacteria</taxon>
        <taxon>Pseudomonadati</taxon>
        <taxon>Pseudomonadota</taxon>
        <taxon>Gammaproteobacteria</taxon>
        <taxon>Lysobacterales</taxon>
        <taxon>Lysobacteraceae</taxon>
        <taxon>Xanthomonas</taxon>
    </lineage>
</organism>
<reference evidence="10 11" key="1">
    <citation type="submission" date="2020-04" db="EMBL/GenBank/DDBJ databases">
        <title>Genome-Wide Identification of 5-Methylcytosine Sites in Bacterial Genomes By High-Throughput Sequencing of MspJI Restriction Fragments.</title>
        <authorList>
            <person name="Wu V."/>
        </authorList>
    </citation>
    <scope>NUCLEOTIDE SEQUENCE [LARGE SCALE GENOMIC DNA]</scope>
    <source>
        <strain evidence="10 11">NEB122</strain>
    </source>
</reference>
<keyword evidence="6" id="KW-0862">Zinc</keyword>
<evidence type="ECO:0000256" key="6">
    <source>
        <dbReference type="ARBA" id="ARBA00022833"/>
    </source>
</evidence>
<dbReference type="Proteomes" id="UP000503498">
    <property type="component" value="Chromosome"/>
</dbReference>
<dbReference type="PROSITE" id="PS51885">
    <property type="entry name" value="NEPRILYSIN"/>
    <property type="match status" value="1"/>
</dbReference>
<dbReference type="Pfam" id="PF05649">
    <property type="entry name" value="Peptidase_M13_N"/>
    <property type="match status" value="1"/>
</dbReference>
<dbReference type="SUPFAM" id="SSF55486">
    <property type="entry name" value="Metalloproteases ('zincins'), catalytic domain"/>
    <property type="match status" value="1"/>
</dbReference>
<feature type="domain" description="Peptidase M13 N-terminal" evidence="9">
    <location>
        <begin position="60"/>
        <end position="435"/>
    </location>
</feature>
<evidence type="ECO:0000256" key="3">
    <source>
        <dbReference type="ARBA" id="ARBA00022670"/>
    </source>
</evidence>
<feature type="domain" description="Peptidase M13 C-terminal" evidence="8">
    <location>
        <begin position="488"/>
        <end position="693"/>
    </location>
</feature>
<dbReference type="Gene3D" id="1.10.1380.10">
    <property type="entry name" value="Neutral endopeptidase , domain2"/>
    <property type="match status" value="1"/>
</dbReference>
<evidence type="ECO:0000313" key="11">
    <source>
        <dbReference type="Proteomes" id="UP000503498"/>
    </source>
</evidence>
<dbReference type="GO" id="GO:0046872">
    <property type="term" value="F:metal ion binding"/>
    <property type="evidence" value="ECO:0007669"/>
    <property type="project" value="UniProtKB-KW"/>
</dbReference>
<evidence type="ECO:0000256" key="1">
    <source>
        <dbReference type="ARBA" id="ARBA00001947"/>
    </source>
</evidence>
<dbReference type="GO" id="GO:0004222">
    <property type="term" value="F:metalloendopeptidase activity"/>
    <property type="evidence" value="ECO:0007669"/>
    <property type="project" value="InterPro"/>
</dbReference>
<comment type="similarity">
    <text evidence="2">Belongs to the peptidase M13 family.</text>
</comment>
<dbReference type="PRINTS" id="PR00786">
    <property type="entry name" value="NEPRILYSIN"/>
</dbReference>
<reference evidence="10 11" key="2">
    <citation type="submission" date="2020-04" db="EMBL/GenBank/DDBJ databases">
        <authorList>
            <person name="Fomenkov A."/>
            <person name="Anton B.P."/>
            <person name="Roberts R.J."/>
        </authorList>
    </citation>
    <scope>NUCLEOTIDE SEQUENCE [LARGE SCALE GENOMIC DNA]</scope>
    <source>
        <strain evidence="10 11">NEB122</strain>
    </source>
</reference>
<dbReference type="RefSeq" id="WP_169708269.1">
    <property type="nucleotide sequence ID" value="NZ_CP051651.1"/>
</dbReference>
<dbReference type="InterPro" id="IPR000718">
    <property type="entry name" value="Peptidase_M13"/>
</dbReference>
<dbReference type="GO" id="GO:0005886">
    <property type="term" value="C:plasma membrane"/>
    <property type="evidence" value="ECO:0007669"/>
    <property type="project" value="TreeGrafter"/>
</dbReference>
<dbReference type="EMBL" id="CP051651">
    <property type="protein sequence ID" value="QJD70169.1"/>
    <property type="molecule type" value="Genomic_DNA"/>
</dbReference>
<evidence type="ECO:0000259" key="8">
    <source>
        <dbReference type="Pfam" id="PF01431"/>
    </source>
</evidence>
<dbReference type="Pfam" id="PF01431">
    <property type="entry name" value="Peptidase_M13"/>
    <property type="match status" value="1"/>
</dbReference>
<proteinExistence type="inferred from homology"/>
<dbReference type="AlphaFoldDB" id="A0A7Z2ZJ21"/>
<protein>
    <submittedName>
        <fullName evidence="10">M13 family metallopeptidase</fullName>
    </submittedName>
</protein>
<dbReference type="PANTHER" id="PTHR11733">
    <property type="entry name" value="ZINC METALLOPROTEASE FAMILY M13 NEPRILYSIN-RELATED"/>
    <property type="match status" value="1"/>
</dbReference>
<keyword evidence="5" id="KW-0378">Hydrolase</keyword>
<dbReference type="PROSITE" id="PS51257">
    <property type="entry name" value="PROKAR_LIPOPROTEIN"/>
    <property type="match status" value="1"/>
</dbReference>
<comment type="cofactor">
    <cofactor evidence="1">
        <name>Zn(2+)</name>
        <dbReference type="ChEBI" id="CHEBI:29105"/>
    </cofactor>
</comment>
<evidence type="ECO:0000313" key="10">
    <source>
        <dbReference type="EMBL" id="QJD70169.1"/>
    </source>
</evidence>
<dbReference type="PANTHER" id="PTHR11733:SF167">
    <property type="entry name" value="FI17812P1-RELATED"/>
    <property type="match status" value="1"/>
</dbReference>
<evidence type="ECO:0000259" key="9">
    <source>
        <dbReference type="Pfam" id="PF05649"/>
    </source>
</evidence>
<dbReference type="InterPro" id="IPR008753">
    <property type="entry name" value="Peptidase_M13_N"/>
</dbReference>
<evidence type="ECO:0000256" key="5">
    <source>
        <dbReference type="ARBA" id="ARBA00022801"/>
    </source>
</evidence>
<dbReference type="GO" id="GO:0016485">
    <property type="term" value="P:protein processing"/>
    <property type="evidence" value="ECO:0007669"/>
    <property type="project" value="TreeGrafter"/>
</dbReference>
<evidence type="ECO:0000256" key="4">
    <source>
        <dbReference type="ARBA" id="ARBA00022723"/>
    </source>
</evidence>
<evidence type="ECO:0000256" key="7">
    <source>
        <dbReference type="ARBA" id="ARBA00023049"/>
    </source>
</evidence>
<gene>
    <name evidence="10" type="ORF">HG421_19155</name>
</gene>